<dbReference type="EMBL" id="UYSU01035459">
    <property type="protein sequence ID" value="VDL96179.1"/>
    <property type="molecule type" value="Genomic_DNA"/>
</dbReference>
<sequence>MDAEQGTYIVMVFQATDHRMQKTLTMCLNAKLTETVQRPMVTTAAQLQDNFVIKVVSSHSGPVSDRLSIEDSHFTIYREIFTRIRLNEYNELL</sequence>
<evidence type="ECO:0000313" key="1">
    <source>
        <dbReference type="EMBL" id="VDL96179.1"/>
    </source>
</evidence>
<dbReference type="Proteomes" id="UP000275846">
    <property type="component" value="Unassembled WGS sequence"/>
</dbReference>
<accession>A0A183SZZ6</accession>
<evidence type="ECO:0000313" key="2">
    <source>
        <dbReference type="Proteomes" id="UP000275846"/>
    </source>
</evidence>
<dbReference type="WBParaSite" id="SSLN_0001015601-mRNA-1">
    <property type="protein sequence ID" value="SSLN_0001015601-mRNA-1"/>
    <property type="gene ID" value="SSLN_0001015601"/>
</dbReference>
<gene>
    <name evidence="1" type="ORF">SSLN_LOCUS9794</name>
</gene>
<dbReference type="AlphaFoldDB" id="A0A183SZZ6"/>
<reference evidence="1 2" key="2">
    <citation type="submission" date="2018-11" db="EMBL/GenBank/DDBJ databases">
        <authorList>
            <consortium name="Pathogen Informatics"/>
        </authorList>
    </citation>
    <scope>NUCLEOTIDE SEQUENCE [LARGE SCALE GENOMIC DNA]</scope>
    <source>
        <strain evidence="1 2">NST_G2</strain>
    </source>
</reference>
<organism evidence="3">
    <name type="scientific">Schistocephalus solidus</name>
    <name type="common">Tapeworm</name>
    <dbReference type="NCBI Taxonomy" id="70667"/>
    <lineage>
        <taxon>Eukaryota</taxon>
        <taxon>Metazoa</taxon>
        <taxon>Spiralia</taxon>
        <taxon>Lophotrochozoa</taxon>
        <taxon>Platyhelminthes</taxon>
        <taxon>Cestoda</taxon>
        <taxon>Eucestoda</taxon>
        <taxon>Diphyllobothriidea</taxon>
        <taxon>Diphyllobothriidae</taxon>
        <taxon>Schistocephalus</taxon>
    </lineage>
</organism>
<proteinExistence type="predicted"/>
<evidence type="ECO:0000313" key="3">
    <source>
        <dbReference type="WBParaSite" id="SSLN_0001015601-mRNA-1"/>
    </source>
</evidence>
<name>A0A183SZZ6_SCHSO</name>
<reference evidence="3" key="1">
    <citation type="submission" date="2016-06" db="UniProtKB">
        <authorList>
            <consortium name="WormBaseParasite"/>
        </authorList>
    </citation>
    <scope>IDENTIFICATION</scope>
</reference>
<protein>
    <submittedName>
        <fullName evidence="3">Fibulin-1</fullName>
    </submittedName>
</protein>
<keyword evidence="2" id="KW-1185">Reference proteome</keyword>